<comment type="caution">
    <text evidence="9">The sequence shown here is derived from an EMBL/GenBank/DDBJ whole genome shotgun (WGS) entry which is preliminary data.</text>
</comment>
<evidence type="ECO:0000313" key="9">
    <source>
        <dbReference type="EMBL" id="MEP0815800.1"/>
    </source>
</evidence>
<keyword evidence="4 7" id="KW-0472">Membrane</keyword>
<keyword evidence="10" id="KW-1185">Reference proteome</keyword>
<dbReference type="Gene3D" id="3.30.1490.480">
    <property type="entry name" value="Endolytic murein transglycosylase"/>
    <property type="match status" value="1"/>
</dbReference>
<comment type="catalytic activity">
    <reaction evidence="7">
        <text>a peptidoglycan chain = a peptidoglycan chain with N-acetyl-1,6-anhydromuramyl-[peptide] at the reducing end + a peptidoglycan chain with N-acetylglucosamine at the non-reducing end.</text>
        <dbReference type="EC" id="4.2.2.29"/>
    </reaction>
</comment>
<dbReference type="CDD" id="cd08010">
    <property type="entry name" value="MltG_like"/>
    <property type="match status" value="1"/>
</dbReference>
<dbReference type="EC" id="4.2.2.29" evidence="7"/>
<feature type="region of interest" description="Disordered" evidence="8">
    <location>
        <begin position="361"/>
        <end position="380"/>
    </location>
</feature>
<evidence type="ECO:0000256" key="8">
    <source>
        <dbReference type="SAM" id="MobiDB-lite"/>
    </source>
</evidence>
<evidence type="ECO:0000256" key="7">
    <source>
        <dbReference type="HAMAP-Rule" id="MF_02065"/>
    </source>
</evidence>
<gene>
    <name evidence="7 9" type="primary">mltG</name>
    <name evidence="9" type="ORF">NC998_01680</name>
</gene>
<dbReference type="Pfam" id="PF02618">
    <property type="entry name" value="YceG"/>
    <property type="match status" value="1"/>
</dbReference>
<evidence type="ECO:0000256" key="1">
    <source>
        <dbReference type="ARBA" id="ARBA00022475"/>
    </source>
</evidence>
<evidence type="ECO:0000256" key="2">
    <source>
        <dbReference type="ARBA" id="ARBA00022692"/>
    </source>
</evidence>
<sequence length="380" mass="41778">MKAVQRISKWSFYLLLLPAVLGLSAWQGWAWWSWASAPPLTVTSSTSNSAPAAATSKAVRIQIPPGTPAQQIGRDLEGAGLIRSATAWDLWTRWLSLQNRQGGFQAGTYELSPAQPLPAIADKIWAGEVVQASFTIPEGWSLQQMAAYFESQGFFKAQEFLTAASQIPQNQYAWLPPGLPHLEGFLYPDTYQLSDGQITPQAVLEQMLNRFEQVALPLYQQNQQQTKLSLLEWVTLASIVEREAVISAERPRISGVFTQRLQQGIPLGADPTVEYGLGIQQTPDQPLTLAQVNTASPYNTYLNAGLPPTPIGSPGLASLEAALKPEKTEYLYFVARYDGTHVFSRTLAEHEAAQAQIQDGRAAVRNAETENASKTPQKRE</sequence>
<dbReference type="Proteomes" id="UP001464891">
    <property type="component" value="Unassembled WGS sequence"/>
</dbReference>
<proteinExistence type="inferred from homology"/>
<feature type="compositionally biased region" description="Polar residues" evidence="8">
    <location>
        <begin position="369"/>
        <end position="380"/>
    </location>
</feature>
<accession>A0ABV0J1Z8</accession>
<evidence type="ECO:0000256" key="3">
    <source>
        <dbReference type="ARBA" id="ARBA00022989"/>
    </source>
</evidence>
<dbReference type="HAMAP" id="MF_02065">
    <property type="entry name" value="MltG"/>
    <property type="match status" value="1"/>
</dbReference>
<keyword evidence="6 7" id="KW-0961">Cell wall biogenesis/degradation</keyword>
<dbReference type="InterPro" id="IPR003770">
    <property type="entry name" value="MLTG-like"/>
</dbReference>
<keyword evidence="1 7" id="KW-1003">Cell membrane</keyword>
<dbReference type="PANTHER" id="PTHR30518">
    <property type="entry name" value="ENDOLYTIC MUREIN TRANSGLYCOSYLASE"/>
    <property type="match status" value="1"/>
</dbReference>
<keyword evidence="2 7" id="KW-0812">Transmembrane</keyword>
<evidence type="ECO:0000256" key="6">
    <source>
        <dbReference type="ARBA" id="ARBA00023316"/>
    </source>
</evidence>
<dbReference type="NCBIfam" id="TIGR00247">
    <property type="entry name" value="endolytic transglycosylase MltG"/>
    <property type="match status" value="1"/>
</dbReference>
<evidence type="ECO:0000256" key="5">
    <source>
        <dbReference type="ARBA" id="ARBA00023239"/>
    </source>
</evidence>
<dbReference type="Gene3D" id="3.30.160.60">
    <property type="entry name" value="Classic Zinc Finger"/>
    <property type="match status" value="1"/>
</dbReference>
<name>A0ABV0J1Z8_9CYAN</name>
<comment type="similarity">
    <text evidence="7">Belongs to the transglycosylase MltG family.</text>
</comment>
<dbReference type="PANTHER" id="PTHR30518:SF2">
    <property type="entry name" value="ENDOLYTIC MUREIN TRANSGLYCOSYLASE"/>
    <property type="match status" value="1"/>
</dbReference>
<dbReference type="EMBL" id="JAMPKM010000001">
    <property type="protein sequence ID" value="MEP0815800.1"/>
    <property type="molecule type" value="Genomic_DNA"/>
</dbReference>
<organism evidence="9 10">
    <name type="scientific">Trichocoleus desertorum GB2-A4</name>
    <dbReference type="NCBI Taxonomy" id="2933944"/>
    <lineage>
        <taxon>Bacteria</taxon>
        <taxon>Bacillati</taxon>
        <taxon>Cyanobacteriota</taxon>
        <taxon>Cyanophyceae</taxon>
        <taxon>Leptolyngbyales</taxon>
        <taxon>Trichocoleusaceae</taxon>
        <taxon>Trichocoleus</taxon>
    </lineage>
</organism>
<evidence type="ECO:0000313" key="10">
    <source>
        <dbReference type="Proteomes" id="UP001464891"/>
    </source>
</evidence>
<dbReference type="RefSeq" id="WP_190431336.1">
    <property type="nucleotide sequence ID" value="NZ_JAMPKM010000001.1"/>
</dbReference>
<protein>
    <recommendedName>
        <fullName evidence="7">Endolytic murein transglycosylase</fullName>
        <ecNumber evidence="7">4.2.2.29</ecNumber>
    </recommendedName>
    <alternativeName>
        <fullName evidence="7">Peptidoglycan lytic transglycosylase</fullName>
    </alternativeName>
    <alternativeName>
        <fullName evidence="7">Peptidoglycan polymerization terminase</fullName>
    </alternativeName>
</protein>
<keyword evidence="5 7" id="KW-0456">Lyase</keyword>
<evidence type="ECO:0000256" key="4">
    <source>
        <dbReference type="ARBA" id="ARBA00023136"/>
    </source>
</evidence>
<feature type="site" description="Important for catalytic activity" evidence="7">
    <location>
        <position position="243"/>
    </location>
</feature>
<reference evidence="9 10" key="1">
    <citation type="submission" date="2022-04" db="EMBL/GenBank/DDBJ databases">
        <title>Positive selection, recombination, and allopatry shape intraspecific diversity of widespread and dominant cyanobacteria.</title>
        <authorList>
            <person name="Wei J."/>
            <person name="Shu W."/>
            <person name="Hu C."/>
        </authorList>
    </citation>
    <scope>NUCLEOTIDE SEQUENCE [LARGE SCALE GENOMIC DNA]</scope>
    <source>
        <strain evidence="9 10">GB2-A4</strain>
    </source>
</reference>
<comment type="function">
    <text evidence="7">Functions as a peptidoglycan terminase that cleaves nascent peptidoglycan strands endolytically to terminate their elongation.</text>
</comment>
<keyword evidence="3 7" id="KW-1133">Transmembrane helix</keyword>